<evidence type="ECO:0000256" key="2">
    <source>
        <dbReference type="ARBA" id="ARBA00022692"/>
    </source>
</evidence>
<evidence type="ECO:0000313" key="7">
    <source>
        <dbReference type="Proteomes" id="UP000033423"/>
    </source>
</evidence>
<keyword evidence="3" id="KW-1133">Transmembrane helix</keyword>
<organism evidence="6 7">
    <name type="scientific">Candidatus Magnetobacterium bavaricum</name>
    <dbReference type="NCBI Taxonomy" id="29290"/>
    <lineage>
        <taxon>Bacteria</taxon>
        <taxon>Pseudomonadati</taxon>
        <taxon>Nitrospirota</taxon>
        <taxon>Thermodesulfovibrionia</taxon>
        <taxon>Thermodesulfovibrionales</taxon>
        <taxon>Candidatus Magnetobacteriaceae</taxon>
        <taxon>Candidatus Magnetobacterium</taxon>
    </lineage>
</organism>
<evidence type="ECO:0000256" key="3">
    <source>
        <dbReference type="ARBA" id="ARBA00022989"/>
    </source>
</evidence>
<evidence type="ECO:0000256" key="1">
    <source>
        <dbReference type="ARBA" id="ARBA00004167"/>
    </source>
</evidence>
<protein>
    <submittedName>
        <fullName evidence="6">Protein containing DUF490</fullName>
    </submittedName>
</protein>
<keyword evidence="2" id="KW-0812">Transmembrane</keyword>
<evidence type="ECO:0000256" key="4">
    <source>
        <dbReference type="ARBA" id="ARBA00023136"/>
    </source>
</evidence>
<comment type="caution">
    <text evidence="6">The sequence shown here is derived from an EMBL/GenBank/DDBJ whole genome shotgun (WGS) entry which is preliminary data.</text>
</comment>
<feature type="domain" description="Translocation and assembly module TamB C-terminal" evidence="5">
    <location>
        <begin position="5"/>
        <end position="174"/>
    </location>
</feature>
<gene>
    <name evidence="6" type="ORF">MBAV_004995</name>
</gene>
<dbReference type="GO" id="GO:0005886">
    <property type="term" value="C:plasma membrane"/>
    <property type="evidence" value="ECO:0007669"/>
    <property type="project" value="InterPro"/>
</dbReference>
<accession>A0A0F3GLM0</accession>
<dbReference type="AlphaFoldDB" id="A0A0F3GLM0"/>
<evidence type="ECO:0000259" key="5">
    <source>
        <dbReference type="Pfam" id="PF04357"/>
    </source>
</evidence>
<dbReference type="Proteomes" id="UP000033423">
    <property type="component" value="Unassembled WGS sequence"/>
</dbReference>
<evidence type="ECO:0000313" key="6">
    <source>
        <dbReference type="EMBL" id="KJU82800.1"/>
    </source>
</evidence>
<keyword evidence="4" id="KW-0472">Membrane</keyword>
<dbReference type="GO" id="GO:0009306">
    <property type="term" value="P:protein secretion"/>
    <property type="evidence" value="ECO:0007669"/>
    <property type="project" value="InterPro"/>
</dbReference>
<keyword evidence="7" id="KW-1185">Reference proteome</keyword>
<dbReference type="EMBL" id="LACI01002159">
    <property type="protein sequence ID" value="KJU82800.1"/>
    <property type="molecule type" value="Genomic_DNA"/>
</dbReference>
<sequence length="175" mass="19457">MLLQKSEFDLINASVDFTGEEGFNPFVNVLAETTVSGYNIRLIMDGQMTKASVALSSFPPLTEKAILSLLSDAGTSTLLTTRYQSLVEERLKKIAGLSRIQLAPSYDEDKSTITPQMTISKKFLDGKLNLSFITTSTKGDKIKAQYMLKRNISLVGERNELGRLGADVNFRYEFK</sequence>
<dbReference type="Pfam" id="PF04357">
    <property type="entry name" value="TamB"/>
    <property type="match status" value="1"/>
</dbReference>
<comment type="subcellular location">
    <subcellularLocation>
        <location evidence="1">Membrane</location>
        <topology evidence="1">Single-pass membrane protein</topology>
    </subcellularLocation>
</comment>
<reference evidence="6 7" key="1">
    <citation type="submission" date="2015-02" db="EMBL/GenBank/DDBJ databases">
        <title>Single-cell genomics of uncultivated deep-branching MTB reveals a conserved set of magnetosome genes.</title>
        <authorList>
            <person name="Kolinko S."/>
            <person name="Richter M."/>
            <person name="Glockner F.O."/>
            <person name="Brachmann A."/>
            <person name="Schuler D."/>
        </authorList>
    </citation>
    <scope>NUCLEOTIDE SEQUENCE [LARGE SCALE GENOMIC DNA]</scope>
    <source>
        <strain evidence="6">TM-1</strain>
    </source>
</reference>
<dbReference type="InterPro" id="IPR007452">
    <property type="entry name" value="TamB_C"/>
</dbReference>
<name>A0A0F3GLM0_9BACT</name>
<proteinExistence type="predicted"/>